<dbReference type="Proteomes" id="UP000778523">
    <property type="component" value="Unassembled WGS sequence"/>
</dbReference>
<accession>A0ABX2IDC6</accession>
<evidence type="ECO:0000259" key="2">
    <source>
        <dbReference type="PROSITE" id="PS50983"/>
    </source>
</evidence>
<keyword evidence="1" id="KW-0732">Signal</keyword>
<dbReference type="RefSeq" id="WP_170021023.1">
    <property type="nucleotide sequence ID" value="NZ_JABCSC020000001.1"/>
</dbReference>
<dbReference type="Pfam" id="PF01497">
    <property type="entry name" value="Peripla_BP_2"/>
    <property type="match status" value="1"/>
</dbReference>
<protein>
    <submittedName>
        <fullName evidence="3">ABC transporter substrate-binding protein</fullName>
    </submittedName>
</protein>
<feature type="domain" description="Fe/B12 periplasmic-binding" evidence="2">
    <location>
        <begin position="37"/>
        <end position="341"/>
    </location>
</feature>
<name>A0ABX2IDC6_9RHOO</name>
<gene>
    <name evidence="3" type="ORF">HJ583_005855</name>
</gene>
<keyword evidence="4" id="KW-1185">Reference proteome</keyword>
<proteinExistence type="predicted"/>
<dbReference type="PANTHER" id="PTHR30535:SF34">
    <property type="entry name" value="MOLYBDATE-BINDING PROTEIN MOLA"/>
    <property type="match status" value="1"/>
</dbReference>
<dbReference type="InterPro" id="IPR002491">
    <property type="entry name" value="ABC_transptr_periplasmic_BD"/>
</dbReference>
<feature type="chain" id="PRO_5046285560" evidence="1">
    <location>
        <begin position="21"/>
        <end position="368"/>
    </location>
</feature>
<evidence type="ECO:0000313" key="3">
    <source>
        <dbReference type="EMBL" id="NSL54539.1"/>
    </source>
</evidence>
<dbReference type="SUPFAM" id="SSF53807">
    <property type="entry name" value="Helical backbone' metal receptor"/>
    <property type="match status" value="1"/>
</dbReference>
<reference evidence="3 4" key="1">
    <citation type="submission" date="2020-06" db="EMBL/GenBank/DDBJ databases">
        <title>Draft genome of Uliginosibacterium sp. IMCC34675.</title>
        <authorList>
            <person name="Song J."/>
        </authorList>
    </citation>
    <scope>NUCLEOTIDE SEQUENCE [LARGE SCALE GENOMIC DNA]</scope>
    <source>
        <strain evidence="3 4">IMCC34675</strain>
    </source>
</reference>
<sequence>MLRVLLASVAALLLCSPAFAVRSLTDLAGRTVKLPDRVERVVIGEGRFLIALGLLEGAALPQRVVGMMGEFERLDPDGFAHYLQRFPALAKVARVGLVGVDSFSVEQAIALRPQLVVFGSGGHGPSPRDTGVIARLEAAGIAVMFIDFRSDPLLNTPRSMRLLGEALGREKEAAAYVAFYEAELAKITAGLKGVTQKPRVFLESRVGLREECCETMVGGMMGRFVDAAGGDNLARPLVPGEVGQVNLEYLLSQQPEVYVATAVGNSTTTGSRRILMGDGAAPEAARASLQQSLKRPGISGLRAVRSGRAHAIWHHFYDSPLNVVAVQAFASWFHPQRFATLDPVLTLRTLYERFQPLPLTGTYWVSVK</sequence>
<dbReference type="PROSITE" id="PS50983">
    <property type="entry name" value="FE_B12_PBP"/>
    <property type="match status" value="1"/>
</dbReference>
<comment type="caution">
    <text evidence="3">The sequence shown here is derived from an EMBL/GenBank/DDBJ whole genome shotgun (WGS) entry which is preliminary data.</text>
</comment>
<dbReference type="EMBL" id="JABCSC020000001">
    <property type="protein sequence ID" value="NSL54539.1"/>
    <property type="molecule type" value="Genomic_DNA"/>
</dbReference>
<feature type="signal peptide" evidence="1">
    <location>
        <begin position="1"/>
        <end position="20"/>
    </location>
</feature>
<evidence type="ECO:0000256" key="1">
    <source>
        <dbReference type="SAM" id="SignalP"/>
    </source>
</evidence>
<evidence type="ECO:0000313" key="4">
    <source>
        <dbReference type="Proteomes" id="UP000778523"/>
    </source>
</evidence>
<dbReference type="Gene3D" id="3.40.50.1980">
    <property type="entry name" value="Nitrogenase molybdenum iron protein domain"/>
    <property type="match status" value="2"/>
</dbReference>
<dbReference type="PANTHER" id="PTHR30535">
    <property type="entry name" value="VITAMIN B12-BINDING PROTEIN"/>
    <property type="match status" value="1"/>
</dbReference>
<organism evidence="3 4">
    <name type="scientific">Uliginosibacterium aquaticum</name>
    <dbReference type="NCBI Taxonomy" id="2731212"/>
    <lineage>
        <taxon>Bacteria</taxon>
        <taxon>Pseudomonadati</taxon>
        <taxon>Pseudomonadota</taxon>
        <taxon>Betaproteobacteria</taxon>
        <taxon>Rhodocyclales</taxon>
        <taxon>Zoogloeaceae</taxon>
        <taxon>Uliginosibacterium</taxon>
    </lineage>
</organism>
<dbReference type="InterPro" id="IPR050902">
    <property type="entry name" value="ABC_Transporter_SBP"/>
</dbReference>